<comment type="caution">
    <text evidence="2">The sequence shown here is derived from an EMBL/GenBank/DDBJ whole genome shotgun (WGS) entry which is preliminary data.</text>
</comment>
<gene>
    <name evidence="2" type="ORF">MGAL_10B082817</name>
</gene>
<evidence type="ECO:0000313" key="2">
    <source>
        <dbReference type="EMBL" id="VDI22820.1"/>
    </source>
</evidence>
<keyword evidence="1" id="KW-0472">Membrane</keyword>
<organism evidence="2 3">
    <name type="scientific">Mytilus galloprovincialis</name>
    <name type="common">Mediterranean mussel</name>
    <dbReference type="NCBI Taxonomy" id="29158"/>
    <lineage>
        <taxon>Eukaryota</taxon>
        <taxon>Metazoa</taxon>
        <taxon>Spiralia</taxon>
        <taxon>Lophotrochozoa</taxon>
        <taxon>Mollusca</taxon>
        <taxon>Bivalvia</taxon>
        <taxon>Autobranchia</taxon>
        <taxon>Pteriomorphia</taxon>
        <taxon>Mytilida</taxon>
        <taxon>Mytiloidea</taxon>
        <taxon>Mytilidae</taxon>
        <taxon>Mytilinae</taxon>
        <taxon>Mytilus</taxon>
    </lineage>
</organism>
<keyword evidence="1" id="KW-1133">Transmembrane helix</keyword>
<dbReference type="Proteomes" id="UP000596742">
    <property type="component" value="Unassembled WGS sequence"/>
</dbReference>
<feature type="transmembrane region" description="Helical" evidence="1">
    <location>
        <begin position="48"/>
        <end position="68"/>
    </location>
</feature>
<name>A0A8B6DRT6_MYTGA</name>
<accession>A0A8B6DRT6</accession>
<reference evidence="2" key="1">
    <citation type="submission" date="2018-11" db="EMBL/GenBank/DDBJ databases">
        <authorList>
            <person name="Alioto T."/>
            <person name="Alioto T."/>
        </authorList>
    </citation>
    <scope>NUCLEOTIDE SEQUENCE</scope>
</reference>
<keyword evidence="1" id="KW-0812">Transmembrane</keyword>
<evidence type="ECO:0000313" key="3">
    <source>
        <dbReference type="Proteomes" id="UP000596742"/>
    </source>
</evidence>
<sequence length="221" mass="24150">MTGKYGYLRHGHSFVQPLKHVKYFISASMLSLPSGVTRDIKMGEYYKLFILVLAVICICHRTCVAQIFPGQIPLQIPGQIFPGQVIPGQDQVERQQDVFLIDDSGTTDEAGMGSGSALQTALQLFPLALLTLAVPMMEMTRTTTATIGTTVAITTVPTTQTTTQTTPCVPTSCPDGYMLLNDQTASPNCYLFSGLVKGEWYYVKVSNFNIVSDLITLPRIS</sequence>
<dbReference type="EMBL" id="UYJE01003839">
    <property type="protein sequence ID" value="VDI22820.1"/>
    <property type="molecule type" value="Genomic_DNA"/>
</dbReference>
<evidence type="ECO:0000256" key="1">
    <source>
        <dbReference type="SAM" id="Phobius"/>
    </source>
</evidence>
<proteinExistence type="predicted"/>
<keyword evidence="3" id="KW-1185">Reference proteome</keyword>
<dbReference type="AlphaFoldDB" id="A0A8B6DRT6"/>
<protein>
    <submittedName>
        <fullName evidence="2">Uncharacterized protein</fullName>
    </submittedName>
</protein>
<dbReference type="OrthoDB" id="6110379at2759"/>